<sequence>MRKIIFIGIFLMILTFKMGIVDVSVRADELADINSKLSELNATLQSSEKATAINEKQLTSLTSQLASIKSQVVKIEQDVVQKEKDIRTGEARLLAQKKILDQRVASFYKQKGKSNDAMLQILVSDNLTKFLKQFTYQQNLLNDDRSTIVRVVLLVQDIEEKKTTLEDEKVRLVPIKEKIDEQSVFLAGEVLSAKKYEQTIKSEIVTLSAKQQQILSQRLSGLHLPSSLGAGPLICTDDRNRNPGFGNAIAFYTFGIPHRVGMSQYGAYGRAKAGQGVEEILNAYYSNIEIKKDYDQNITILVDGYGPITIEEYVKRIYEVPESWPLEALKAQAVAARSYALSYTNNGQRSICTTQACQVFKPDPKTGAWAQAVEETKGWVMTNGGAPITAWFASTAGGYTFSNNEVWGGSQRPWTKFLSDGSSGY</sequence>
<accession>A0A2M8EZZ9</accession>
<evidence type="ECO:0000259" key="2">
    <source>
        <dbReference type="Pfam" id="PF08486"/>
    </source>
</evidence>
<dbReference type="InterPro" id="IPR013693">
    <property type="entry name" value="SpoIID/LytB_N"/>
</dbReference>
<dbReference type="Gene3D" id="6.10.250.3150">
    <property type="match status" value="1"/>
</dbReference>
<comment type="caution">
    <text evidence="3">The sequence shown here is derived from an EMBL/GenBank/DDBJ whole genome shotgun (WGS) entry which is preliminary data.</text>
</comment>
<reference evidence="4" key="1">
    <citation type="submission" date="2017-09" db="EMBL/GenBank/DDBJ databases">
        <title>Depth-based differentiation of microbial function through sediment-hosted aquifers and enrichment of novel symbionts in the deep terrestrial subsurface.</title>
        <authorList>
            <person name="Probst A.J."/>
            <person name="Ladd B."/>
            <person name="Jarett J.K."/>
            <person name="Geller-Mcgrath D.E."/>
            <person name="Sieber C.M.K."/>
            <person name="Emerson J.B."/>
            <person name="Anantharaman K."/>
            <person name="Thomas B.C."/>
            <person name="Malmstrom R."/>
            <person name="Stieglmeier M."/>
            <person name="Klingl A."/>
            <person name="Woyke T."/>
            <person name="Ryan C.M."/>
            <person name="Banfield J.F."/>
        </authorList>
    </citation>
    <scope>NUCLEOTIDE SEQUENCE [LARGE SCALE GENOMIC DNA]</scope>
</reference>
<feature type="coiled-coil region" evidence="1">
    <location>
        <begin position="30"/>
        <end position="85"/>
    </location>
</feature>
<feature type="domain" description="Sporulation stage II protein D amidase enhancer LytB N-terminal" evidence="2">
    <location>
        <begin position="308"/>
        <end position="382"/>
    </location>
</feature>
<dbReference type="InterPro" id="IPR013486">
    <property type="entry name" value="SpoIID/LytB"/>
</dbReference>
<dbReference type="EMBL" id="PFSC01000078">
    <property type="protein sequence ID" value="PJC32596.1"/>
    <property type="molecule type" value="Genomic_DNA"/>
</dbReference>
<protein>
    <recommendedName>
        <fullName evidence="2">Sporulation stage II protein D amidase enhancer LytB N-terminal domain-containing protein</fullName>
    </recommendedName>
</protein>
<evidence type="ECO:0000313" key="4">
    <source>
        <dbReference type="Proteomes" id="UP000231383"/>
    </source>
</evidence>
<name>A0A2M8EZZ9_9BACT</name>
<dbReference type="Proteomes" id="UP000231383">
    <property type="component" value="Unassembled WGS sequence"/>
</dbReference>
<dbReference type="AlphaFoldDB" id="A0A2M8EZZ9"/>
<keyword evidence="1" id="KW-0175">Coiled coil</keyword>
<evidence type="ECO:0000313" key="3">
    <source>
        <dbReference type="EMBL" id="PJC32596.1"/>
    </source>
</evidence>
<evidence type="ECO:0000256" key="1">
    <source>
        <dbReference type="SAM" id="Coils"/>
    </source>
</evidence>
<dbReference type="NCBIfam" id="TIGR02669">
    <property type="entry name" value="SpoIID_LytB"/>
    <property type="match status" value="1"/>
</dbReference>
<dbReference type="GO" id="GO:0030435">
    <property type="term" value="P:sporulation resulting in formation of a cellular spore"/>
    <property type="evidence" value="ECO:0007669"/>
    <property type="project" value="InterPro"/>
</dbReference>
<dbReference type="Pfam" id="PF08486">
    <property type="entry name" value="SpoIID"/>
    <property type="match status" value="1"/>
</dbReference>
<organism evidence="3 4">
    <name type="scientific">Candidatus Roizmanbacteria bacterium CG_4_9_14_0_2_um_filter_39_13</name>
    <dbReference type="NCBI Taxonomy" id="1974839"/>
    <lineage>
        <taxon>Bacteria</taxon>
        <taxon>Candidatus Roizmaniibacteriota</taxon>
    </lineage>
</organism>
<gene>
    <name evidence="3" type="ORF">CO051_02915</name>
</gene>
<proteinExistence type="predicted"/>
<feature type="non-terminal residue" evidence="3">
    <location>
        <position position="425"/>
    </location>
</feature>